<comment type="similarity">
    <text evidence="1">Belongs to the phosphoglycerate mutase family.</text>
</comment>
<comment type="caution">
    <text evidence="5">The sequence shown here is derived from an EMBL/GenBank/DDBJ whole genome shotgun (WGS) entry which is preliminary data.</text>
</comment>
<dbReference type="GO" id="GO:0016791">
    <property type="term" value="F:phosphatase activity"/>
    <property type="evidence" value="ECO:0007669"/>
    <property type="project" value="TreeGrafter"/>
</dbReference>
<evidence type="ECO:0000256" key="1">
    <source>
        <dbReference type="ARBA" id="ARBA00038362"/>
    </source>
</evidence>
<dbReference type="AlphaFoldDB" id="A0AAN9QDF6"/>
<dbReference type="PROSITE" id="PS00175">
    <property type="entry name" value="PG_MUTASE"/>
    <property type="match status" value="1"/>
</dbReference>
<dbReference type="GO" id="GO:0005829">
    <property type="term" value="C:cytosol"/>
    <property type="evidence" value="ECO:0007669"/>
    <property type="project" value="TreeGrafter"/>
</dbReference>
<dbReference type="PANTHER" id="PTHR48100">
    <property type="entry name" value="BROAD-SPECIFICITY PHOSPHATASE YOR283W-RELATED"/>
    <property type="match status" value="1"/>
</dbReference>
<proteinExistence type="inferred from homology"/>
<dbReference type="EMBL" id="JAYMYQ010000005">
    <property type="protein sequence ID" value="KAK7331112.1"/>
    <property type="molecule type" value="Genomic_DNA"/>
</dbReference>
<reference evidence="5 6" key="1">
    <citation type="submission" date="2024-01" db="EMBL/GenBank/DDBJ databases">
        <title>The genomes of 5 underutilized Papilionoideae crops provide insights into root nodulation and disease resistanc.</title>
        <authorList>
            <person name="Jiang F."/>
        </authorList>
    </citation>
    <scope>NUCLEOTIDE SEQUENCE [LARGE SCALE GENOMIC DNA]</scope>
    <source>
        <strain evidence="5">LVBAO_FW01</strain>
        <tissue evidence="5">Leaves</tissue>
    </source>
</reference>
<dbReference type="FunFam" id="3.40.50.1240:FF:000137">
    <property type="match status" value="1"/>
</dbReference>
<keyword evidence="4" id="KW-0472">Membrane</keyword>
<dbReference type="SUPFAM" id="SSF53254">
    <property type="entry name" value="Phosphoglycerate mutase-like"/>
    <property type="match status" value="1"/>
</dbReference>
<feature type="binding site" evidence="3">
    <location>
        <begin position="80"/>
        <end position="87"/>
    </location>
    <ligand>
        <name>substrate</name>
    </ligand>
</feature>
<feature type="binding site" evidence="3">
    <location>
        <position position="131"/>
    </location>
    <ligand>
        <name>substrate</name>
    </ligand>
</feature>
<sequence length="290" mass="32175">MKILIIEIEVKLRGNEQLHYFSLLLFANIASSFLVVVIIQNGRVLHHRFHSQVPFLNFSLAYDAGYSYSHPDYAEIVVVRHGETAWNAERKIQGQADIELNQAGRQQAAAVGNRLSKEPKISAIYSSDLQRAFETAQIIAVKCGGPEVVKDIDLRERHMGDLEGVGYGEIKKTNPMAYKTLVSKNDNEELPGGGESVAQLFERCKSALLRIGRKHKGERVVVVTHGASIETLYKWASANGRHEGKIDNASITVFHLYGDDKWTLKMRSGVSHLSQNGFLKPGFGGDKTSG</sequence>
<gene>
    <name evidence="5" type="ORF">VNO77_25326</name>
</gene>
<keyword evidence="4" id="KW-0812">Transmembrane</keyword>
<dbReference type="InterPro" id="IPR050275">
    <property type="entry name" value="PGM_Phosphatase"/>
</dbReference>
<evidence type="ECO:0000256" key="4">
    <source>
        <dbReference type="SAM" id="Phobius"/>
    </source>
</evidence>
<dbReference type="PANTHER" id="PTHR48100:SF4">
    <property type="entry name" value="HISTIDINE PHOSPHATASE FAMILY (BRANCH 1) PROTEIN"/>
    <property type="match status" value="1"/>
</dbReference>
<feature type="active site" description="Tele-phosphohistidine intermediate" evidence="2">
    <location>
        <position position="81"/>
    </location>
</feature>
<evidence type="ECO:0008006" key="7">
    <source>
        <dbReference type="Google" id="ProtNLM"/>
    </source>
</evidence>
<accession>A0AAN9QDF6</accession>
<feature type="transmembrane region" description="Helical" evidence="4">
    <location>
        <begin position="20"/>
        <end position="39"/>
    </location>
</feature>
<keyword evidence="4" id="KW-1133">Transmembrane helix</keyword>
<evidence type="ECO:0000256" key="3">
    <source>
        <dbReference type="PIRSR" id="PIRSR613078-2"/>
    </source>
</evidence>
<protein>
    <recommendedName>
        <fullName evidence="7">Phosphoglycerate mutase</fullName>
    </recommendedName>
</protein>
<name>A0AAN9QDF6_CANGL</name>
<dbReference type="Proteomes" id="UP001367508">
    <property type="component" value="Unassembled WGS sequence"/>
</dbReference>
<dbReference type="Gene3D" id="3.40.50.1240">
    <property type="entry name" value="Phosphoglycerate mutase-like"/>
    <property type="match status" value="1"/>
</dbReference>
<evidence type="ECO:0000256" key="2">
    <source>
        <dbReference type="PIRSR" id="PIRSR613078-1"/>
    </source>
</evidence>
<keyword evidence="6" id="KW-1185">Reference proteome</keyword>
<dbReference type="InterPro" id="IPR013078">
    <property type="entry name" value="His_Pase_superF_clade-1"/>
</dbReference>
<dbReference type="InterPro" id="IPR001345">
    <property type="entry name" value="PG/BPGM_mutase_AS"/>
</dbReference>
<feature type="active site" description="Proton donor/acceptor" evidence="2">
    <location>
        <position position="156"/>
    </location>
</feature>
<dbReference type="CDD" id="cd07067">
    <property type="entry name" value="HP_PGM_like"/>
    <property type="match status" value="1"/>
</dbReference>
<organism evidence="5 6">
    <name type="scientific">Canavalia gladiata</name>
    <name type="common">Sword bean</name>
    <name type="synonym">Dolichos gladiatus</name>
    <dbReference type="NCBI Taxonomy" id="3824"/>
    <lineage>
        <taxon>Eukaryota</taxon>
        <taxon>Viridiplantae</taxon>
        <taxon>Streptophyta</taxon>
        <taxon>Embryophyta</taxon>
        <taxon>Tracheophyta</taxon>
        <taxon>Spermatophyta</taxon>
        <taxon>Magnoliopsida</taxon>
        <taxon>eudicotyledons</taxon>
        <taxon>Gunneridae</taxon>
        <taxon>Pentapetalae</taxon>
        <taxon>rosids</taxon>
        <taxon>fabids</taxon>
        <taxon>Fabales</taxon>
        <taxon>Fabaceae</taxon>
        <taxon>Papilionoideae</taxon>
        <taxon>50 kb inversion clade</taxon>
        <taxon>NPAAA clade</taxon>
        <taxon>indigoferoid/millettioid clade</taxon>
        <taxon>Phaseoleae</taxon>
        <taxon>Canavalia</taxon>
    </lineage>
</organism>
<dbReference type="Pfam" id="PF00300">
    <property type="entry name" value="His_Phos_1"/>
    <property type="match status" value="1"/>
</dbReference>
<evidence type="ECO:0000313" key="6">
    <source>
        <dbReference type="Proteomes" id="UP001367508"/>
    </source>
</evidence>
<dbReference type="SMART" id="SM00855">
    <property type="entry name" value="PGAM"/>
    <property type="match status" value="1"/>
</dbReference>
<dbReference type="InterPro" id="IPR029033">
    <property type="entry name" value="His_PPase_superfam"/>
</dbReference>
<evidence type="ECO:0000313" key="5">
    <source>
        <dbReference type="EMBL" id="KAK7331112.1"/>
    </source>
</evidence>